<keyword evidence="5" id="KW-1185">Reference proteome</keyword>
<dbReference type="EMBL" id="JBHSKT010000014">
    <property type="protein sequence ID" value="MFC5272276.1"/>
    <property type="molecule type" value="Genomic_DNA"/>
</dbReference>
<evidence type="ECO:0000313" key="5">
    <source>
        <dbReference type="Proteomes" id="UP001596161"/>
    </source>
</evidence>
<dbReference type="InterPro" id="IPR009057">
    <property type="entry name" value="Homeodomain-like_sf"/>
</dbReference>
<dbReference type="PROSITE" id="PS50977">
    <property type="entry name" value="HTH_TETR_2"/>
    <property type="match status" value="1"/>
</dbReference>
<name>A0ABW0EF97_9BACT</name>
<evidence type="ECO:0000256" key="1">
    <source>
        <dbReference type="ARBA" id="ARBA00023125"/>
    </source>
</evidence>
<dbReference type="SUPFAM" id="SSF46689">
    <property type="entry name" value="Homeodomain-like"/>
    <property type="match status" value="1"/>
</dbReference>
<accession>A0ABW0EF97</accession>
<dbReference type="Proteomes" id="UP001596161">
    <property type="component" value="Unassembled WGS sequence"/>
</dbReference>
<feature type="DNA-binding region" description="H-T-H motif" evidence="2">
    <location>
        <begin position="22"/>
        <end position="41"/>
    </location>
</feature>
<keyword evidence="1 2" id="KW-0238">DNA-binding</keyword>
<protein>
    <submittedName>
        <fullName evidence="4">TetR/AcrR family transcriptional regulator</fullName>
    </submittedName>
</protein>
<proteinExistence type="predicted"/>
<dbReference type="Gene3D" id="1.10.357.10">
    <property type="entry name" value="Tetracycline Repressor, domain 2"/>
    <property type="match status" value="1"/>
</dbReference>
<dbReference type="InterPro" id="IPR001647">
    <property type="entry name" value="HTH_TetR"/>
</dbReference>
<comment type="caution">
    <text evidence="4">The sequence shown here is derived from an EMBL/GenBank/DDBJ whole genome shotgun (WGS) entry which is preliminary data.</text>
</comment>
<evidence type="ECO:0000259" key="3">
    <source>
        <dbReference type="PROSITE" id="PS50977"/>
    </source>
</evidence>
<dbReference type="RefSeq" id="WP_378018636.1">
    <property type="nucleotide sequence ID" value="NZ_JBHSKT010000014.1"/>
</dbReference>
<feature type="domain" description="HTH tetR-type" evidence="3">
    <location>
        <begin position="1"/>
        <end position="59"/>
    </location>
</feature>
<evidence type="ECO:0000313" key="4">
    <source>
        <dbReference type="EMBL" id="MFC5272276.1"/>
    </source>
</evidence>
<sequence length="200" mass="23167">MKEKILNTAFNLYCRYGIKSISMDTVAQEIGASKKTIYQWFENKDQLVEAALNEFLEEVKIKPEEEEENSVLDLVKTLRLHNQKVAGINVSFFFDLQKYHTKANQQLEAYLNNELRPYFINNLKRGKAQGFYWKDINPEIVANLCIATFSVVVDQEVFPVPKYQQAEVRYQVFRLFLLGILTPAGKAFLTLNSEEKIAVN</sequence>
<dbReference type="InterPro" id="IPR050109">
    <property type="entry name" value="HTH-type_TetR-like_transc_reg"/>
</dbReference>
<reference evidence="5" key="1">
    <citation type="journal article" date="2019" name="Int. J. Syst. Evol. Microbiol.">
        <title>The Global Catalogue of Microorganisms (GCM) 10K type strain sequencing project: providing services to taxonomists for standard genome sequencing and annotation.</title>
        <authorList>
            <consortium name="The Broad Institute Genomics Platform"/>
            <consortium name="The Broad Institute Genome Sequencing Center for Infectious Disease"/>
            <person name="Wu L."/>
            <person name="Ma J."/>
        </authorList>
    </citation>
    <scope>NUCLEOTIDE SEQUENCE [LARGE SCALE GENOMIC DNA]</scope>
    <source>
        <strain evidence="5">KACC 12602</strain>
    </source>
</reference>
<gene>
    <name evidence="4" type="ORF">ACFPIB_16800</name>
</gene>
<dbReference type="PRINTS" id="PR00455">
    <property type="entry name" value="HTHTETR"/>
</dbReference>
<dbReference type="PANTHER" id="PTHR30328:SF54">
    <property type="entry name" value="HTH-TYPE TRANSCRIPTIONAL REPRESSOR SCO4008"/>
    <property type="match status" value="1"/>
</dbReference>
<dbReference type="Pfam" id="PF00440">
    <property type="entry name" value="TetR_N"/>
    <property type="match status" value="1"/>
</dbReference>
<dbReference type="PANTHER" id="PTHR30328">
    <property type="entry name" value="TRANSCRIPTIONAL REPRESSOR"/>
    <property type="match status" value="1"/>
</dbReference>
<organism evidence="4 5">
    <name type="scientific">Adhaeribacter terreus</name>
    <dbReference type="NCBI Taxonomy" id="529703"/>
    <lineage>
        <taxon>Bacteria</taxon>
        <taxon>Pseudomonadati</taxon>
        <taxon>Bacteroidota</taxon>
        <taxon>Cytophagia</taxon>
        <taxon>Cytophagales</taxon>
        <taxon>Hymenobacteraceae</taxon>
        <taxon>Adhaeribacter</taxon>
    </lineage>
</organism>
<evidence type="ECO:0000256" key="2">
    <source>
        <dbReference type="PROSITE-ProRule" id="PRU00335"/>
    </source>
</evidence>